<keyword evidence="1" id="KW-0732">Signal</keyword>
<evidence type="ECO:0008006" key="4">
    <source>
        <dbReference type="Google" id="ProtNLM"/>
    </source>
</evidence>
<name>A0A6A4QFJ2_LUPAL</name>
<organism evidence="2 3">
    <name type="scientific">Lupinus albus</name>
    <name type="common">White lupine</name>
    <name type="synonym">Lupinus termis</name>
    <dbReference type="NCBI Taxonomy" id="3870"/>
    <lineage>
        <taxon>Eukaryota</taxon>
        <taxon>Viridiplantae</taxon>
        <taxon>Streptophyta</taxon>
        <taxon>Embryophyta</taxon>
        <taxon>Tracheophyta</taxon>
        <taxon>Spermatophyta</taxon>
        <taxon>Magnoliopsida</taxon>
        <taxon>eudicotyledons</taxon>
        <taxon>Gunneridae</taxon>
        <taxon>Pentapetalae</taxon>
        <taxon>rosids</taxon>
        <taxon>fabids</taxon>
        <taxon>Fabales</taxon>
        <taxon>Fabaceae</taxon>
        <taxon>Papilionoideae</taxon>
        <taxon>50 kb inversion clade</taxon>
        <taxon>genistoids sensu lato</taxon>
        <taxon>core genistoids</taxon>
        <taxon>Genisteae</taxon>
        <taxon>Lupinus</taxon>
    </lineage>
</organism>
<dbReference type="EMBL" id="WOCE01000006">
    <property type="protein sequence ID" value="KAE9612611.1"/>
    <property type="molecule type" value="Genomic_DNA"/>
</dbReference>
<keyword evidence="3" id="KW-1185">Reference proteome</keyword>
<comment type="caution">
    <text evidence="2">The sequence shown here is derived from an EMBL/GenBank/DDBJ whole genome shotgun (WGS) entry which is preliminary data.</text>
</comment>
<sequence>MKNTLFLPLLMILILLHLSNAIPMKINKKGCGEECIININEEFSLSSHAGARILYDLSTSINGKTANSNGASINCPQSTGYRSCTPSKNEGPTQKCGTYTRIC</sequence>
<feature type="signal peptide" evidence="1">
    <location>
        <begin position="1"/>
        <end position="21"/>
    </location>
</feature>
<gene>
    <name evidence="2" type="ORF">Lalb_Chr06g0174901</name>
</gene>
<evidence type="ECO:0000256" key="1">
    <source>
        <dbReference type="SAM" id="SignalP"/>
    </source>
</evidence>
<dbReference type="AlphaFoldDB" id="A0A6A4QFJ2"/>
<evidence type="ECO:0000313" key="2">
    <source>
        <dbReference type="EMBL" id="KAE9612611.1"/>
    </source>
</evidence>
<dbReference type="OrthoDB" id="1411416at2759"/>
<accession>A0A6A4QFJ2</accession>
<protein>
    <recommendedName>
        <fullName evidence="4">Rapid ALkalinization Factor</fullName>
    </recommendedName>
</protein>
<evidence type="ECO:0000313" key="3">
    <source>
        <dbReference type="Proteomes" id="UP000447434"/>
    </source>
</evidence>
<proteinExistence type="predicted"/>
<reference evidence="3" key="1">
    <citation type="journal article" date="2020" name="Nat. Commun.">
        <title>Genome sequence of the cluster root forming white lupin.</title>
        <authorList>
            <person name="Hufnagel B."/>
            <person name="Marques A."/>
            <person name="Soriano A."/>
            <person name="Marques L."/>
            <person name="Divol F."/>
            <person name="Doumas P."/>
            <person name="Sallet E."/>
            <person name="Mancinotti D."/>
            <person name="Carrere S."/>
            <person name="Marande W."/>
            <person name="Arribat S."/>
            <person name="Keller J."/>
            <person name="Huneau C."/>
            <person name="Blein T."/>
            <person name="Aime D."/>
            <person name="Laguerre M."/>
            <person name="Taylor J."/>
            <person name="Schubert V."/>
            <person name="Nelson M."/>
            <person name="Geu-Flores F."/>
            <person name="Crespi M."/>
            <person name="Gallardo-Guerrero K."/>
            <person name="Delaux P.-M."/>
            <person name="Salse J."/>
            <person name="Berges H."/>
            <person name="Guyot R."/>
            <person name="Gouzy J."/>
            <person name="Peret B."/>
        </authorList>
    </citation>
    <scope>NUCLEOTIDE SEQUENCE [LARGE SCALE GENOMIC DNA]</scope>
    <source>
        <strain evidence="3">cv. Amiga</strain>
    </source>
</reference>
<feature type="chain" id="PRO_5025549605" description="Rapid ALkalinization Factor" evidence="1">
    <location>
        <begin position="22"/>
        <end position="103"/>
    </location>
</feature>
<dbReference type="Proteomes" id="UP000447434">
    <property type="component" value="Chromosome 6"/>
</dbReference>